<dbReference type="InterPro" id="IPR003749">
    <property type="entry name" value="ThiS/MoaD-like"/>
</dbReference>
<dbReference type="SUPFAM" id="SSF54285">
    <property type="entry name" value="MoaD/ThiS"/>
    <property type="match status" value="1"/>
</dbReference>
<reference evidence="2" key="1">
    <citation type="submission" date="2016-10" db="EMBL/GenBank/DDBJ databases">
        <authorList>
            <person name="Varghese N."/>
            <person name="Submissions S."/>
        </authorList>
    </citation>
    <scope>NUCLEOTIDE SEQUENCE [LARGE SCALE GENOMIC DNA]</scope>
    <source>
        <strain evidence="2">CGMCC 1.8895</strain>
    </source>
</reference>
<sequence length="77" mass="8364">MKVMLFAGLKEKVGNDVIELDTDGSMKVIDLKNRIYTDYPSLDGEVFQVASNESFVKDDHTLSSGDMIALIPPVSGG</sequence>
<name>A0A1G9DPH4_9BACL</name>
<dbReference type="AlphaFoldDB" id="A0A1G9DPH4"/>
<keyword evidence="2" id="KW-1185">Reference proteome</keyword>
<dbReference type="Gene3D" id="3.10.20.30">
    <property type="match status" value="1"/>
</dbReference>
<dbReference type="Proteomes" id="UP000199008">
    <property type="component" value="Unassembled WGS sequence"/>
</dbReference>
<gene>
    <name evidence="1" type="ORF">SAMN05216216_10691</name>
</gene>
<dbReference type="STRING" id="576118.SAMN05216216_10691"/>
<organism evidence="1 2">
    <name type="scientific">Lacicoccus qingdaonensis</name>
    <dbReference type="NCBI Taxonomy" id="576118"/>
    <lineage>
        <taxon>Bacteria</taxon>
        <taxon>Bacillati</taxon>
        <taxon>Bacillota</taxon>
        <taxon>Bacilli</taxon>
        <taxon>Bacillales</taxon>
        <taxon>Salinicoccaceae</taxon>
        <taxon>Lacicoccus</taxon>
    </lineage>
</organism>
<dbReference type="CDD" id="cd00754">
    <property type="entry name" value="Ubl_MoaD"/>
    <property type="match status" value="1"/>
</dbReference>
<accession>A0A1G9DPH4</accession>
<evidence type="ECO:0000313" key="1">
    <source>
        <dbReference type="EMBL" id="SDK65771.1"/>
    </source>
</evidence>
<dbReference type="InterPro" id="IPR016155">
    <property type="entry name" value="Mopterin_synth/thiamin_S_b"/>
</dbReference>
<dbReference type="InterPro" id="IPR012675">
    <property type="entry name" value="Beta-grasp_dom_sf"/>
</dbReference>
<protein>
    <submittedName>
        <fullName evidence="1">Molybdopterin synthase catalytic subunit/molybdopterin synthase sulfur carrier subunit</fullName>
    </submittedName>
</protein>
<dbReference type="Pfam" id="PF02597">
    <property type="entry name" value="ThiS"/>
    <property type="match status" value="1"/>
</dbReference>
<dbReference type="RefSeq" id="WP_092985466.1">
    <property type="nucleotide sequence ID" value="NZ_FNFY01000006.1"/>
</dbReference>
<dbReference type="OrthoDB" id="9801945at2"/>
<proteinExistence type="predicted"/>
<evidence type="ECO:0000313" key="2">
    <source>
        <dbReference type="Proteomes" id="UP000199008"/>
    </source>
</evidence>
<dbReference type="EMBL" id="FNFY01000006">
    <property type="protein sequence ID" value="SDK65771.1"/>
    <property type="molecule type" value="Genomic_DNA"/>
</dbReference>